<reference evidence="6" key="1">
    <citation type="submission" date="2021-06" db="EMBL/GenBank/DDBJ databases">
        <authorList>
            <consortium name="DOE Joint Genome Institute"/>
            <person name="Mondo S.J."/>
            <person name="Amses K.R."/>
            <person name="Simmons D.R."/>
            <person name="Longcore J.E."/>
            <person name="Seto K."/>
            <person name="Alves G.H."/>
            <person name="Bonds A.E."/>
            <person name="Quandt C.A."/>
            <person name="Davis W.J."/>
            <person name="Chang Y."/>
            <person name="Letcher P.M."/>
            <person name="Powell M.J."/>
            <person name="Kuo A."/>
            <person name="Labutti K."/>
            <person name="Pangilinan J."/>
            <person name="Andreopoulos W."/>
            <person name="Tritt A."/>
            <person name="Riley R."/>
            <person name="Hundley H."/>
            <person name="Johnson J."/>
            <person name="Lipzen A."/>
            <person name="Barry K."/>
            <person name="Berbee M.L."/>
            <person name="Buchler N.E."/>
            <person name="Grigoriev I.V."/>
            <person name="Spatafora J.W."/>
            <person name="Stajich J.E."/>
            <person name="James T.Y."/>
        </authorList>
    </citation>
    <scope>NUCLEOTIDE SEQUENCE</scope>
    <source>
        <strain evidence="6">AG</strain>
    </source>
</reference>
<feature type="region of interest" description="Disordered" evidence="4">
    <location>
        <begin position="1"/>
        <end position="120"/>
    </location>
</feature>
<feature type="compositionally biased region" description="Low complexity" evidence="4">
    <location>
        <begin position="67"/>
        <end position="85"/>
    </location>
</feature>
<protein>
    <submittedName>
        <fullName evidence="6">Uncharacterized protein</fullName>
    </submittedName>
</protein>
<feature type="transmembrane region" description="Helical" evidence="5">
    <location>
        <begin position="197"/>
        <end position="215"/>
    </location>
</feature>
<keyword evidence="2 5" id="KW-1133">Transmembrane helix</keyword>
<feature type="transmembrane region" description="Helical" evidence="5">
    <location>
        <begin position="303"/>
        <end position="323"/>
    </location>
</feature>
<keyword evidence="1 5" id="KW-0812">Transmembrane</keyword>
<evidence type="ECO:0000256" key="1">
    <source>
        <dbReference type="ARBA" id="ARBA00022692"/>
    </source>
</evidence>
<keyword evidence="7" id="KW-1185">Reference proteome</keyword>
<feature type="compositionally biased region" description="Low complexity" evidence="4">
    <location>
        <begin position="102"/>
        <end position="116"/>
    </location>
</feature>
<feature type="transmembrane region" description="Helical" evidence="5">
    <location>
        <begin position="330"/>
        <end position="351"/>
    </location>
</feature>
<feature type="compositionally biased region" description="Polar residues" evidence="4">
    <location>
        <begin position="53"/>
        <end position="65"/>
    </location>
</feature>
<evidence type="ECO:0000256" key="2">
    <source>
        <dbReference type="ARBA" id="ARBA00022989"/>
    </source>
</evidence>
<organism evidence="6 7">
    <name type="scientific">Umbelopsis ramanniana AG</name>
    <dbReference type="NCBI Taxonomy" id="1314678"/>
    <lineage>
        <taxon>Eukaryota</taxon>
        <taxon>Fungi</taxon>
        <taxon>Fungi incertae sedis</taxon>
        <taxon>Mucoromycota</taxon>
        <taxon>Mucoromycotina</taxon>
        <taxon>Umbelopsidomycetes</taxon>
        <taxon>Umbelopsidales</taxon>
        <taxon>Umbelopsidaceae</taxon>
        <taxon>Umbelopsis</taxon>
    </lineage>
</organism>
<evidence type="ECO:0000313" key="6">
    <source>
        <dbReference type="EMBL" id="KAI8578133.1"/>
    </source>
</evidence>
<comment type="caution">
    <text evidence="6">The sequence shown here is derived from an EMBL/GenBank/DDBJ whole genome shotgun (WGS) entry which is preliminary data.</text>
</comment>
<keyword evidence="3 5" id="KW-0472">Membrane</keyword>
<gene>
    <name evidence="6" type="ORF">K450DRAFT_248267</name>
</gene>
<evidence type="ECO:0000256" key="3">
    <source>
        <dbReference type="ARBA" id="ARBA00023136"/>
    </source>
</evidence>
<dbReference type="PANTHER" id="PTHR28263:SF1">
    <property type="entry name" value="GOLGI TO ER TRAFFIC PROTEIN 2"/>
    <property type="match status" value="1"/>
</dbReference>
<reference evidence="6" key="2">
    <citation type="journal article" date="2022" name="Proc. Natl. Acad. Sci. U.S.A.">
        <title>Diploid-dominant life cycles characterize the early evolution of Fungi.</title>
        <authorList>
            <person name="Amses K.R."/>
            <person name="Simmons D.R."/>
            <person name="Longcore J.E."/>
            <person name="Mondo S.J."/>
            <person name="Seto K."/>
            <person name="Jeronimo G.H."/>
            <person name="Bonds A.E."/>
            <person name="Quandt C.A."/>
            <person name="Davis W.J."/>
            <person name="Chang Y."/>
            <person name="Federici B.A."/>
            <person name="Kuo A."/>
            <person name="LaButti K."/>
            <person name="Pangilinan J."/>
            <person name="Andreopoulos W."/>
            <person name="Tritt A."/>
            <person name="Riley R."/>
            <person name="Hundley H."/>
            <person name="Johnson J."/>
            <person name="Lipzen A."/>
            <person name="Barry K."/>
            <person name="Lang B.F."/>
            <person name="Cuomo C.A."/>
            <person name="Buchler N.E."/>
            <person name="Grigoriev I.V."/>
            <person name="Spatafora J.W."/>
            <person name="Stajich J.E."/>
            <person name="James T.Y."/>
        </authorList>
    </citation>
    <scope>NUCLEOTIDE SEQUENCE</scope>
    <source>
        <strain evidence="6">AG</strain>
    </source>
</reference>
<dbReference type="InterPro" id="IPR028143">
    <property type="entry name" value="Get2/sif1"/>
</dbReference>
<evidence type="ECO:0000256" key="5">
    <source>
        <dbReference type="SAM" id="Phobius"/>
    </source>
</evidence>
<evidence type="ECO:0000313" key="7">
    <source>
        <dbReference type="Proteomes" id="UP001206595"/>
    </source>
</evidence>
<proteinExistence type="predicted"/>
<dbReference type="AlphaFoldDB" id="A0AAD5HDF4"/>
<accession>A0AAD5HDF4</accession>
<dbReference type="EMBL" id="MU620932">
    <property type="protein sequence ID" value="KAI8578133.1"/>
    <property type="molecule type" value="Genomic_DNA"/>
</dbReference>
<name>A0AAD5HDF4_UMBRA</name>
<dbReference type="RefSeq" id="XP_051443137.1">
    <property type="nucleotide sequence ID" value="XM_051590203.1"/>
</dbReference>
<sequence>MSEQEKLEKRRQRRQQKIMAAAGDRLSRITGTAYPDRLTPSPVPSPSNSTTSIKSVQNIENQRVRASSPLETSSSTPTSRNSPDPNVLQLPRRGSHLDPDDSLGAPPSSASSSQLAEHFPGEDEANARIYQDQMAAIQRMMGMGGPGSSPFGDIPGAPGMFAASSSQQDPMSSFPFNPAMMAGMQPVQTTPDTTAKYWTLAHFVTMAMLGIYAVITEFKTNGRSHFANLILSKEPDSPFSSSLAFVSTSPRNWSQRQKQLLYANHSPLSAQPLFWYFVTLELILQSSRLFYQNGQPPSSSMLGTIAGFLPPPFSTGILLFLRYSLIWKCLVNDCCLLVFIIGMAQLASAVLG</sequence>
<dbReference type="GeneID" id="75915547"/>
<dbReference type="Proteomes" id="UP001206595">
    <property type="component" value="Unassembled WGS sequence"/>
</dbReference>
<dbReference type="PANTHER" id="PTHR28263">
    <property type="entry name" value="GOLGI TO ER TRAFFIC PROTEIN 2"/>
    <property type="match status" value="1"/>
</dbReference>
<evidence type="ECO:0000256" key="4">
    <source>
        <dbReference type="SAM" id="MobiDB-lite"/>
    </source>
</evidence>
<dbReference type="GO" id="GO:0006890">
    <property type="term" value="P:retrograde vesicle-mediated transport, Golgi to endoplasmic reticulum"/>
    <property type="evidence" value="ECO:0007669"/>
    <property type="project" value="TreeGrafter"/>
</dbReference>
<dbReference type="Pfam" id="PF08690">
    <property type="entry name" value="GET2"/>
    <property type="match status" value="1"/>
</dbReference>